<organism evidence="1 2">
    <name type="scientific">Variovorax paradoxus</name>
    <dbReference type="NCBI Taxonomy" id="34073"/>
    <lineage>
        <taxon>Bacteria</taxon>
        <taxon>Pseudomonadati</taxon>
        <taxon>Pseudomonadota</taxon>
        <taxon>Betaproteobacteria</taxon>
        <taxon>Burkholderiales</taxon>
        <taxon>Comamonadaceae</taxon>
        <taxon>Variovorax</taxon>
    </lineage>
</organism>
<evidence type="ECO:0000313" key="2">
    <source>
        <dbReference type="Proteomes" id="UP000326780"/>
    </source>
</evidence>
<dbReference type="AlphaFoldDB" id="A0A5Q0M1J3"/>
<accession>A0A5Q0M1J3</accession>
<reference evidence="1 2" key="1">
    <citation type="submission" date="2019-10" db="EMBL/GenBank/DDBJ databases">
        <title>Complete genome sequence of Variovorax paradoxus 5C-2.</title>
        <authorList>
            <person name="Gogoleva N.E."/>
            <person name="Balkin A.S."/>
        </authorList>
    </citation>
    <scope>NUCLEOTIDE SEQUENCE [LARGE SCALE GENOMIC DNA]</scope>
    <source>
        <strain evidence="1 2">5C-2</strain>
    </source>
</reference>
<name>A0A5Q0M1J3_VARPD</name>
<gene>
    <name evidence="1" type="ORF">GFK26_11295</name>
</gene>
<dbReference type="EMBL" id="CP045644">
    <property type="protein sequence ID" value="QFZ83306.1"/>
    <property type="molecule type" value="Genomic_DNA"/>
</dbReference>
<proteinExistence type="predicted"/>
<evidence type="ECO:0000313" key="1">
    <source>
        <dbReference type="EMBL" id="QFZ83306.1"/>
    </source>
</evidence>
<dbReference type="RefSeq" id="WP_153282042.1">
    <property type="nucleotide sequence ID" value="NZ_CP045644.1"/>
</dbReference>
<dbReference type="Proteomes" id="UP000326780">
    <property type="component" value="Chromosome"/>
</dbReference>
<protein>
    <submittedName>
        <fullName evidence="1">Uncharacterized protein</fullName>
    </submittedName>
</protein>
<sequence length="246" mass="27063">MRHAFSSPAPAARRIGVLGRAVREREYARRVLRGLGIAPWVFTSVEELAALGDDVARLNLLFLGDPPMLHREGGVPEPEVLSSLGNKVVLLTDAAPEPPPTRHLRGRPPIAAASFDDFHRIVWHALKARGLACAPQTPLAWGAYSFDPVDRRATFPGQVQRLDPVTFDLALEFFFNPGQVLKIPRLRKMMNPVRGATRFWGNEIIGTLTDVADALQLHGAHGWQLTHCEPEAFRLDRVPMGNGPGG</sequence>